<dbReference type="Proteomes" id="UP000694853">
    <property type="component" value="Unplaced"/>
</dbReference>
<dbReference type="OrthoDB" id="749576at2759"/>
<accession>A0A8B8KKL9</accession>
<reference evidence="2" key="2">
    <citation type="submission" date="2025-08" db="UniProtKB">
        <authorList>
            <consortium name="RefSeq"/>
        </authorList>
    </citation>
    <scope>IDENTIFICATION</scope>
    <source>
        <tissue evidence="2">Young leaves</tissue>
    </source>
</reference>
<evidence type="ECO:0000313" key="1">
    <source>
        <dbReference type="Proteomes" id="UP000694853"/>
    </source>
</evidence>
<dbReference type="PANTHER" id="PTHR35304:SF10">
    <property type="entry name" value="TRANSMEMBRANE PROTEIN"/>
    <property type="match status" value="1"/>
</dbReference>
<dbReference type="RefSeq" id="XP_027343389.1">
    <property type="nucleotide sequence ID" value="XM_027487588.1"/>
</dbReference>
<reference evidence="1" key="1">
    <citation type="journal article" date="2019" name="Toxins">
        <title>Detection of Abrin-Like and Prepropulchellin-Like Toxin Genes and Transcripts Using Whole Genome Sequencing and Full-Length Transcript Sequencing of Abrus precatorius.</title>
        <authorList>
            <person name="Hovde B.T."/>
            <person name="Daligault H.E."/>
            <person name="Hanschen E.R."/>
            <person name="Kunde Y.A."/>
            <person name="Johnson M.B."/>
            <person name="Starkenburg S.R."/>
            <person name="Johnson S.L."/>
        </authorList>
    </citation>
    <scope>NUCLEOTIDE SEQUENCE [LARGE SCALE GENOMIC DNA]</scope>
</reference>
<organism evidence="1 2">
    <name type="scientific">Abrus precatorius</name>
    <name type="common">Indian licorice</name>
    <name type="synonym">Glycine abrus</name>
    <dbReference type="NCBI Taxonomy" id="3816"/>
    <lineage>
        <taxon>Eukaryota</taxon>
        <taxon>Viridiplantae</taxon>
        <taxon>Streptophyta</taxon>
        <taxon>Embryophyta</taxon>
        <taxon>Tracheophyta</taxon>
        <taxon>Spermatophyta</taxon>
        <taxon>Magnoliopsida</taxon>
        <taxon>eudicotyledons</taxon>
        <taxon>Gunneridae</taxon>
        <taxon>Pentapetalae</taxon>
        <taxon>rosids</taxon>
        <taxon>fabids</taxon>
        <taxon>Fabales</taxon>
        <taxon>Fabaceae</taxon>
        <taxon>Papilionoideae</taxon>
        <taxon>50 kb inversion clade</taxon>
        <taxon>NPAAA clade</taxon>
        <taxon>indigoferoid/millettioid clade</taxon>
        <taxon>Abreae</taxon>
        <taxon>Abrus</taxon>
    </lineage>
</organism>
<dbReference type="AlphaFoldDB" id="A0A8B8KKL9"/>
<dbReference type="PANTHER" id="PTHR35304">
    <property type="entry name" value="OS05G0120300 PROTEIN-RELATED"/>
    <property type="match status" value="1"/>
</dbReference>
<keyword evidence="1" id="KW-1185">Reference proteome</keyword>
<dbReference type="KEGG" id="aprc:113855960"/>
<name>A0A8B8KKL9_ABRPR</name>
<gene>
    <name evidence="2" type="primary">LOC113855960</name>
</gene>
<protein>
    <submittedName>
        <fullName evidence="2">Uncharacterized protein LOC113855960</fullName>
    </submittedName>
</protein>
<sequence length="135" mass="15320">MASVCISNCVNDTNLPVRPTFLNLYKWPESDVEFVKTVKSINEVGPHSRAIDSLSCRQKYLRSYKFSKKKVGIPEKTVKCLITLKESVVCASNRLNFKGKYKVLGRAKNVTDAAFSIFHTFLPCSSKVHVPHHRF</sequence>
<dbReference type="GeneID" id="113855960"/>
<evidence type="ECO:0000313" key="2">
    <source>
        <dbReference type="RefSeq" id="XP_027343389.1"/>
    </source>
</evidence>
<proteinExistence type="predicted"/>